<organism evidence="2 3">
    <name type="scientific">Rubroshorea leprosula</name>
    <dbReference type="NCBI Taxonomy" id="152421"/>
    <lineage>
        <taxon>Eukaryota</taxon>
        <taxon>Viridiplantae</taxon>
        <taxon>Streptophyta</taxon>
        <taxon>Embryophyta</taxon>
        <taxon>Tracheophyta</taxon>
        <taxon>Spermatophyta</taxon>
        <taxon>Magnoliopsida</taxon>
        <taxon>eudicotyledons</taxon>
        <taxon>Gunneridae</taxon>
        <taxon>Pentapetalae</taxon>
        <taxon>rosids</taxon>
        <taxon>malvids</taxon>
        <taxon>Malvales</taxon>
        <taxon>Dipterocarpaceae</taxon>
        <taxon>Rubroshorea</taxon>
    </lineage>
</organism>
<proteinExistence type="predicted"/>
<feature type="region of interest" description="Disordered" evidence="1">
    <location>
        <begin position="246"/>
        <end position="270"/>
    </location>
</feature>
<evidence type="ECO:0000313" key="3">
    <source>
        <dbReference type="Proteomes" id="UP001054252"/>
    </source>
</evidence>
<feature type="compositionally biased region" description="Gly residues" evidence="1">
    <location>
        <begin position="71"/>
        <end position="84"/>
    </location>
</feature>
<accession>A0AAV5MPY8</accession>
<sequence length="531" mass="57626">MSTTTSTSASVDAGMRDASVGIVTRGCNYDTYAYEGVGTRSSRGRHPWARESVLARDTGAHTGNLGRDAGTHGGGQARGIGAHGSGQERPQSRPCARRKKCRHVRNTRGYGVDTFAADWSGPKLSRSCWARENSTRQGETVTMASKGMTASDILEEKQGRVGTQDGREGRGRCHQHQWTSRQPLREGWPRGNWLWGTSMSNLTLDSEEDGGGTVEPLEGKLQGAFNSFIANVNRAVEELQGSFVSNGERHKPHRTSNPCGGMETTGDDDYERPKRKQGCFLCGGPHWTRECPRRDALNAIIRVGVESSHTREVSHMVKFEPGEAENMAQISHNLRTDLWQLVGGIEALDARCLDEGVKGFGGGECHGMRVWGPKSWASWHGATTTGTRVAQGGMVKTQRALPVKASIPRSWRKVADKTRGSMQKQSMATCMGTRVSSLETRVHTRATWVKTLARMGADRLEALAYTGVAKSVHRVGHARSGRSVDTRKIHVAMVSTPLQRTGAVQNSPEAAGCARTIPDKGLDGFVGPSPT</sequence>
<evidence type="ECO:0000256" key="1">
    <source>
        <dbReference type="SAM" id="MobiDB-lite"/>
    </source>
</evidence>
<name>A0AAV5MPY8_9ROSI</name>
<keyword evidence="3" id="KW-1185">Reference proteome</keyword>
<dbReference type="EMBL" id="BPVZ01000406">
    <property type="protein sequence ID" value="GKV50898.1"/>
    <property type="molecule type" value="Genomic_DNA"/>
</dbReference>
<gene>
    <name evidence="2" type="ORF">SLEP1_g57579</name>
</gene>
<feature type="compositionally biased region" description="Basic and acidic residues" evidence="1">
    <location>
        <begin position="159"/>
        <end position="171"/>
    </location>
</feature>
<protein>
    <submittedName>
        <fullName evidence="2">Uncharacterized protein</fullName>
    </submittedName>
</protein>
<comment type="caution">
    <text evidence="2">The sequence shown here is derived from an EMBL/GenBank/DDBJ whole genome shotgun (WGS) entry which is preliminary data.</text>
</comment>
<feature type="region of interest" description="Disordered" evidence="1">
    <location>
        <begin position="159"/>
        <end position="184"/>
    </location>
</feature>
<evidence type="ECO:0000313" key="2">
    <source>
        <dbReference type="EMBL" id="GKV50898.1"/>
    </source>
</evidence>
<feature type="region of interest" description="Disordered" evidence="1">
    <location>
        <begin position="57"/>
        <end position="101"/>
    </location>
</feature>
<dbReference type="Proteomes" id="UP001054252">
    <property type="component" value="Unassembled WGS sequence"/>
</dbReference>
<reference evidence="2 3" key="1">
    <citation type="journal article" date="2021" name="Commun. Biol.">
        <title>The genome of Shorea leprosula (Dipterocarpaceae) highlights the ecological relevance of drought in aseasonal tropical rainforests.</title>
        <authorList>
            <person name="Ng K.K.S."/>
            <person name="Kobayashi M.J."/>
            <person name="Fawcett J.A."/>
            <person name="Hatakeyama M."/>
            <person name="Paape T."/>
            <person name="Ng C.H."/>
            <person name="Ang C.C."/>
            <person name="Tnah L.H."/>
            <person name="Lee C.T."/>
            <person name="Nishiyama T."/>
            <person name="Sese J."/>
            <person name="O'Brien M.J."/>
            <person name="Copetti D."/>
            <person name="Mohd Noor M.I."/>
            <person name="Ong R.C."/>
            <person name="Putra M."/>
            <person name="Sireger I.Z."/>
            <person name="Indrioko S."/>
            <person name="Kosugi Y."/>
            <person name="Izuno A."/>
            <person name="Isagi Y."/>
            <person name="Lee S.L."/>
            <person name="Shimizu K.K."/>
        </authorList>
    </citation>
    <scope>NUCLEOTIDE SEQUENCE [LARGE SCALE GENOMIC DNA]</scope>
    <source>
        <strain evidence="2">214</strain>
    </source>
</reference>
<dbReference type="AlphaFoldDB" id="A0AAV5MPY8"/>